<evidence type="ECO:0000256" key="3">
    <source>
        <dbReference type="ARBA" id="ARBA00048782"/>
    </source>
</evidence>
<reference evidence="7" key="1">
    <citation type="submission" date="2019-11" db="EMBL/GenBank/DDBJ databases">
        <authorList>
            <person name="Feng L."/>
        </authorList>
    </citation>
    <scope>NUCLEOTIDE SEQUENCE</scope>
    <source>
        <strain evidence="7">AodontolyticusLFYP35</strain>
    </source>
</reference>
<feature type="compositionally biased region" description="Basic and acidic residues" evidence="5">
    <location>
        <begin position="19"/>
        <end position="28"/>
    </location>
</feature>
<dbReference type="InterPro" id="IPR036509">
    <property type="entry name" value="Met_Sox_Rdtase_MsrA_sf"/>
</dbReference>
<dbReference type="Pfam" id="PF01625">
    <property type="entry name" value="PMSR"/>
    <property type="match status" value="1"/>
</dbReference>
<dbReference type="NCBIfam" id="TIGR00401">
    <property type="entry name" value="msrA"/>
    <property type="match status" value="1"/>
</dbReference>
<sequence length="264" mass="28379">MTTNPSPTTQHFAAGPHQDWPRLPEGAERYLDSPTAGTLPADIPGGRHPILDALELHPVNGTRATDPVPTGFEVLYLAAGCFWGVERIFWRQEGVWATAVGYMGGGNANPTYREVCTGRTGHAETVAVAYDPSVTGEGGASLIKTFFENHDSTRPNRHGNDVGTQYRSAIWVTTPRQAEVASLLRGAWVAELERAVPGARCYTTIGEAGACFAQSGGPFYLAEDYHQAYLEKNPDGYCNHGPNGVSCPVGILNMPAQVSIEPPR</sequence>
<comment type="function">
    <text evidence="4">Has an important function as a repair enzyme for proteins that have been inactivated by oxidation. Catalyzes the reversible oxidation-reduction of methionine sulfoxide in proteins to methionine.</text>
</comment>
<dbReference type="InterPro" id="IPR050162">
    <property type="entry name" value="MsrA_MetSO_reductase"/>
</dbReference>
<dbReference type="PANTHER" id="PTHR42799">
    <property type="entry name" value="MITOCHONDRIAL PEPTIDE METHIONINE SULFOXIDE REDUCTASE"/>
    <property type="match status" value="1"/>
</dbReference>
<comment type="catalytic activity">
    <reaction evidence="2 4">
        <text>L-methionyl-[protein] + [thioredoxin]-disulfide + H2O = L-methionyl-(S)-S-oxide-[protein] + [thioredoxin]-dithiol</text>
        <dbReference type="Rhea" id="RHEA:14217"/>
        <dbReference type="Rhea" id="RHEA-COMP:10698"/>
        <dbReference type="Rhea" id="RHEA-COMP:10700"/>
        <dbReference type="Rhea" id="RHEA-COMP:12313"/>
        <dbReference type="Rhea" id="RHEA-COMP:12315"/>
        <dbReference type="ChEBI" id="CHEBI:15377"/>
        <dbReference type="ChEBI" id="CHEBI:16044"/>
        <dbReference type="ChEBI" id="CHEBI:29950"/>
        <dbReference type="ChEBI" id="CHEBI:44120"/>
        <dbReference type="ChEBI" id="CHEBI:50058"/>
        <dbReference type="EC" id="1.8.4.11"/>
    </reaction>
</comment>
<dbReference type="GO" id="GO:0034599">
    <property type="term" value="P:cellular response to oxidative stress"/>
    <property type="evidence" value="ECO:0007669"/>
    <property type="project" value="TreeGrafter"/>
</dbReference>
<proteinExistence type="inferred from homology"/>
<dbReference type="SUPFAM" id="SSF55068">
    <property type="entry name" value="Peptide methionine sulfoxide reductase"/>
    <property type="match status" value="1"/>
</dbReference>
<comment type="catalytic activity">
    <reaction evidence="3 4">
        <text>[thioredoxin]-disulfide + L-methionine + H2O = L-methionine (S)-S-oxide + [thioredoxin]-dithiol</text>
        <dbReference type="Rhea" id="RHEA:19993"/>
        <dbReference type="Rhea" id="RHEA-COMP:10698"/>
        <dbReference type="Rhea" id="RHEA-COMP:10700"/>
        <dbReference type="ChEBI" id="CHEBI:15377"/>
        <dbReference type="ChEBI" id="CHEBI:29950"/>
        <dbReference type="ChEBI" id="CHEBI:50058"/>
        <dbReference type="ChEBI" id="CHEBI:57844"/>
        <dbReference type="ChEBI" id="CHEBI:58772"/>
        <dbReference type="EC" id="1.8.4.11"/>
    </reaction>
</comment>
<feature type="active site" evidence="4">
    <location>
        <position position="81"/>
    </location>
</feature>
<feature type="compositionally biased region" description="Polar residues" evidence="5">
    <location>
        <begin position="1"/>
        <end position="11"/>
    </location>
</feature>
<evidence type="ECO:0000256" key="2">
    <source>
        <dbReference type="ARBA" id="ARBA00047806"/>
    </source>
</evidence>
<accession>A0A6N2SJS1</accession>
<name>A0A6N2SJS1_9ACTO</name>
<dbReference type="InterPro" id="IPR002569">
    <property type="entry name" value="Met_Sox_Rdtase_MsrA_dom"/>
</dbReference>
<dbReference type="GO" id="GO:0005737">
    <property type="term" value="C:cytoplasm"/>
    <property type="evidence" value="ECO:0007669"/>
    <property type="project" value="TreeGrafter"/>
</dbReference>
<evidence type="ECO:0000313" key="7">
    <source>
        <dbReference type="EMBL" id="VYS93963.1"/>
    </source>
</evidence>
<evidence type="ECO:0000256" key="1">
    <source>
        <dbReference type="ARBA" id="ARBA00023002"/>
    </source>
</evidence>
<evidence type="ECO:0000256" key="5">
    <source>
        <dbReference type="SAM" id="MobiDB-lite"/>
    </source>
</evidence>
<dbReference type="PANTHER" id="PTHR42799:SF2">
    <property type="entry name" value="MITOCHONDRIAL PEPTIDE METHIONINE SULFOXIDE REDUCTASE"/>
    <property type="match status" value="1"/>
</dbReference>
<dbReference type="EMBL" id="CACRSM010000002">
    <property type="protein sequence ID" value="VYS93963.1"/>
    <property type="molecule type" value="Genomic_DNA"/>
</dbReference>
<gene>
    <name evidence="7" type="primary">msrA_2</name>
    <name evidence="4" type="synonym">msrA</name>
    <name evidence="7" type="ORF">AOLFYP35_00913</name>
</gene>
<comment type="similarity">
    <text evidence="4">Belongs to the MsrA Met sulfoxide reductase family.</text>
</comment>
<evidence type="ECO:0000256" key="4">
    <source>
        <dbReference type="HAMAP-Rule" id="MF_01401"/>
    </source>
</evidence>
<feature type="region of interest" description="Disordered" evidence="5">
    <location>
        <begin position="1"/>
        <end position="28"/>
    </location>
</feature>
<evidence type="ECO:0000259" key="6">
    <source>
        <dbReference type="Pfam" id="PF01625"/>
    </source>
</evidence>
<dbReference type="GO" id="GO:0008113">
    <property type="term" value="F:peptide-methionine (S)-S-oxide reductase activity"/>
    <property type="evidence" value="ECO:0007669"/>
    <property type="project" value="UniProtKB-UniRule"/>
</dbReference>
<feature type="domain" description="Peptide methionine sulphoxide reductase MsrA" evidence="6">
    <location>
        <begin position="75"/>
        <end position="239"/>
    </location>
</feature>
<keyword evidence="1 4" id="KW-0560">Oxidoreductase</keyword>
<dbReference type="EC" id="1.8.4.11" evidence="4"/>
<dbReference type="HAMAP" id="MF_01401">
    <property type="entry name" value="MsrA"/>
    <property type="match status" value="1"/>
</dbReference>
<organism evidence="7">
    <name type="scientific">Schaalia odontolytica</name>
    <dbReference type="NCBI Taxonomy" id="1660"/>
    <lineage>
        <taxon>Bacteria</taxon>
        <taxon>Bacillati</taxon>
        <taxon>Actinomycetota</taxon>
        <taxon>Actinomycetes</taxon>
        <taxon>Actinomycetales</taxon>
        <taxon>Actinomycetaceae</taxon>
        <taxon>Schaalia</taxon>
    </lineage>
</organism>
<dbReference type="AlphaFoldDB" id="A0A6N2SJS1"/>
<dbReference type="Gene3D" id="3.30.1060.10">
    <property type="entry name" value="Peptide methionine sulphoxide reductase MsrA"/>
    <property type="match status" value="1"/>
</dbReference>
<protein>
    <recommendedName>
        <fullName evidence="4">Peptide methionine sulfoxide reductase MsrA</fullName>
        <shortName evidence="4">Protein-methionine-S-oxide reductase</shortName>
        <ecNumber evidence="4">1.8.4.11</ecNumber>
    </recommendedName>
    <alternativeName>
        <fullName evidence="4">Peptide-methionine (S)-S-oxide reductase</fullName>
        <shortName evidence="4">Peptide Met(O) reductase</shortName>
    </alternativeName>
</protein>